<dbReference type="GO" id="GO:0016020">
    <property type="term" value="C:membrane"/>
    <property type="evidence" value="ECO:0007669"/>
    <property type="project" value="UniProtKB-SubCell"/>
</dbReference>
<dbReference type="AlphaFoldDB" id="A0A8D9EHQ3"/>
<feature type="transmembrane region" description="Helical" evidence="9">
    <location>
        <begin position="441"/>
        <end position="462"/>
    </location>
</feature>
<evidence type="ECO:0000256" key="5">
    <source>
        <dbReference type="ARBA" id="ARBA00023136"/>
    </source>
</evidence>
<evidence type="ECO:0000256" key="4">
    <source>
        <dbReference type="ARBA" id="ARBA00022989"/>
    </source>
</evidence>
<evidence type="ECO:0000256" key="2">
    <source>
        <dbReference type="ARBA" id="ARBA00009172"/>
    </source>
</evidence>
<evidence type="ECO:0000313" key="10">
    <source>
        <dbReference type="EMBL" id="CAG6754438.1"/>
    </source>
</evidence>
<sequence>MTVLNAGNMPLKPILSRLMKGSRGEDQTKPATPSEGSKMSNFFRMPAVLLGISFLVIFSGFSTLENLQKTLLASVHDEVPSFQGDGYTSLGILYSMFAISIWFSPSIIAVTGPVVAMVIGATGYVLFPITFILESTFYLYFGAFMNGIGSSLLWTGQANYLILNSKPGAVSKNVGLFWVFYMLGMLPGNLIVFFAFKDKRKHIDQSTRRFILTVLSVMMGIGVIIMYFLRRPKERRRAPTVASVSGSGVGTNLRGPMRAFRTALRLCVTSEMLWLMLPFCYAGLHLTFFSSVYSASVGFTLKMGESTKQLVPLAGFLTGVGEIIGGILPFILNGRKLCGLSLIMLTGIVSNLLSYGMTYINIPDVAAFGNTWESSLIPPNECIAVLCSFLMGLGDCCVHTELYSILGTIYPNESAEVFAVFKFVRCLCTAADFYCSPFIGLHIQLFIQTLFAILCLLCYIILQLKYLNAKPFQSHTNGKLYNDLDRTANHNGVGRAYEERTTNHNRANGGYEDTCDNELEQRYASINHKSVGGAHFIERNTETINYSQGGVVVYEDTLERSPALTNHHRGGVAFAEDTPYDNLDTSHSTNHKRVGVTNQIKEEVHYQDVVLSGRNVNQQQTAKNQPKHFRRHSSTEFDITDDAFKSNDLHIENFIYK</sequence>
<keyword evidence="5 9" id="KW-0472">Membrane</keyword>
<dbReference type="SUPFAM" id="SSF103473">
    <property type="entry name" value="MFS general substrate transporter"/>
    <property type="match status" value="1"/>
</dbReference>
<evidence type="ECO:0000256" key="6">
    <source>
        <dbReference type="ARBA" id="ARBA00023180"/>
    </source>
</evidence>
<keyword evidence="3 9" id="KW-0812">Transmembrane</keyword>
<dbReference type="InterPro" id="IPR051617">
    <property type="entry name" value="UNC-93-like_regulator"/>
</dbReference>
<feature type="transmembrane region" description="Helical" evidence="9">
    <location>
        <begin position="208"/>
        <end position="229"/>
    </location>
</feature>
<feature type="transmembrane region" description="Helical" evidence="9">
    <location>
        <begin position="175"/>
        <end position="196"/>
    </location>
</feature>
<feature type="transmembrane region" description="Helical" evidence="9">
    <location>
        <begin position="339"/>
        <end position="362"/>
    </location>
</feature>
<proteinExistence type="inferred from homology"/>
<dbReference type="EMBL" id="HBUF01189390">
    <property type="protein sequence ID" value="CAG6657734.1"/>
    <property type="molecule type" value="Transcribed_RNA"/>
</dbReference>
<dbReference type="PANTHER" id="PTHR23294:SF0">
    <property type="entry name" value="UNC93-LIKE PROTEIN MFSD11"/>
    <property type="match status" value="1"/>
</dbReference>
<organism evidence="10">
    <name type="scientific">Cacopsylla melanoneura</name>
    <dbReference type="NCBI Taxonomy" id="428564"/>
    <lineage>
        <taxon>Eukaryota</taxon>
        <taxon>Metazoa</taxon>
        <taxon>Ecdysozoa</taxon>
        <taxon>Arthropoda</taxon>
        <taxon>Hexapoda</taxon>
        <taxon>Insecta</taxon>
        <taxon>Pterygota</taxon>
        <taxon>Neoptera</taxon>
        <taxon>Paraneoptera</taxon>
        <taxon>Hemiptera</taxon>
        <taxon>Sternorrhyncha</taxon>
        <taxon>Psylloidea</taxon>
        <taxon>Psyllidae</taxon>
        <taxon>Psyllinae</taxon>
        <taxon>Cacopsylla</taxon>
    </lineage>
</organism>
<dbReference type="PANTHER" id="PTHR23294">
    <property type="entry name" value="ET TRANSLATION PRODUCT-RELATED"/>
    <property type="match status" value="1"/>
</dbReference>
<feature type="transmembrane region" description="Helical" evidence="9">
    <location>
        <begin position="84"/>
        <end position="103"/>
    </location>
</feature>
<feature type="transmembrane region" description="Helical" evidence="9">
    <location>
        <begin position="313"/>
        <end position="332"/>
    </location>
</feature>
<dbReference type="InterPro" id="IPR010291">
    <property type="entry name" value="Ion_channel_UNC-93"/>
</dbReference>
<feature type="transmembrane region" description="Helical" evidence="9">
    <location>
        <begin position="273"/>
        <end position="293"/>
    </location>
</feature>
<feature type="transmembrane region" description="Helical" evidence="9">
    <location>
        <begin position="110"/>
        <end position="131"/>
    </location>
</feature>
<evidence type="ECO:0000256" key="9">
    <source>
        <dbReference type="SAM" id="Phobius"/>
    </source>
</evidence>
<comment type="similarity">
    <text evidence="2">Belongs to the unc-93 family.</text>
</comment>
<keyword evidence="4 9" id="KW-1133">Transmembrane helix</keyword>
<evidence type="ECO:0000256" key="3">
    <source>
        <dbReference type="ARBA" id="ARBA00022692"/>
    </source>
</evidence>
<keyword evidence="6" id="KW-0325">Glycoprotein</keyword>
<feature type="transmembrane region" description="Helical" evidence="9">
    <location>
        <begin position="47"/>
        <end position="64"/>
    </location>
</feature>
<dbReference type="Pfam" id="PF05978">
    <property type="entry name" value="UNC-93"/>
    <property type="match status" value="1"/>
</dbReference>
<reference evidence="10" key="1">
    <citation type="submission" date="2021-05" db="EMBL/GenBank/DDBJ databases">
        <authorList>
            <person name="Alioto T."/>
            <person name="Alioto T."/>
            <person name="Gomez Garrido J."/>
        </authorList>
    </citation>
    <scope>NUCLEOTIDE SEQUENCE</scope>
</reference>
<evidence type="ECO:0000256" key="8">
    <source>
        <dbReference type="ARBA" id="ARBA00041910"/>
    </source>
</evidence>
<dbReference type="EMBL" id="HBUF01539285">
    <property type="protein sequence ID" value="CAG6754438.1"/>
    <property type="molecule type" value="Transcribed_RNA"/>
</dbReference>
<evidence type="ECO:0000256" key="7">
    <source>
        <dbReference type="ARBA" id="ARBA00040302"/>
    </source>
</evidence>
<dbReference type="Gene3D" id="1.20.1250.20">
    <property type="entry name" value="MFS general substrate transporter like domains"/>
    <property type="match status" value="2"/>
</dbReference>
<evidence type="ECO:0000256" key="1">
    <source>
        <dbReference type="ARBA" id="ARBA00004141"/>
    </source>
</evidence>
<dbReference type="InterPro" id="IPR036259">
    <property type="entry name" value="MFS_trans_sf"/>
</dbReference>
<name>A0A8D9EHQ3_9HEMI</name>
<feature type="transmembrane region" description="Helical" evidence="9">
    <location>
        <begin position="137"/>
        <end position="163"/>
    </location>
</feature>
<comment type="subcellular location">
    <subcellularLocation>
        <location evidence="1">Membrane</location>
        <topology evidence="1">Multi-pass membrane protein</topology>
    </subcellularLocation>
</comment>
<accession>A0A8D9EHQ3</accession>
<protein>
    <recommendedName>
        <fullName evidence="7">UNC93-like protein MFSD11</fullName>
    </recommendedName>
    <alternativeName>
        <fullName evidence="8">Major facilitator superfamily domain-containing protein 11</fullName>
    </alternativeName>
</protein>